<keyword evidence="3" id="KW-0378">Hydrolase</keyword>
<dbReference type="PRINTS" id="PR00719">
    <property type="entry name" value="LMWPTPASE"/>
</dbReference>
<dbReference type="EMBL" id="JACOPQ010000004">
    <property type="protein sequence ID" value="MBC5736704.1"/>
    <property type="molecule type" value="Genomic_DNA"/>
</dbReference>
<dbReference type="Pfam" id="PF01451">
    <property type="entry name" value="LMWPc"/>
    <property type="match status" value="1"/>
</dbReference>
<feature type="active site" evidence="6">
    <location>
        <position position="14"/>
    </location>
</feature>
<evidence type="ECO:0000256" key="4">
    <source>
        <dbReference type="ARBA" id="ARBA00022912"/>
    </source>
</evidence>
<dbReference type="SUPFAM" id="SSF52788">
    <property type="entry name" value="Phosphotyrosine protein phosphatases I"/>
    <property type="match status" value="1"/>
</dbReference>
<feature type="active site" description="Proton donor" evidence="6">
    <location>
        <position position="123"/>
    </location>
</feature>
<dbReference type="SMART" id="SM00226">
    <property type="entry name" value="LMWPc"/>
    <property type="match status" value="1"/>
</dbReference>
<evidence type="ECO:0000256" key="6">
    <source>
        <dbReference type="PIRSR" id="PIRSR617867-1"/>
    </source>
</evidence>
<dbReference type="InterPro" id="IPR036196">
    <property type="entry name" value="Ptyr_pPase_sf"/>
</dbReference>
<organism evidence="8 9">
    <name type="scientific">Lawsonibacter faecis</name>
    <dbReference type="NCBI Taxonomy" id="2763052"/>
    <lineage>
        <taxon>Bacteria</taxon>
        <taxon>Bacillati</taxon>
        <taxon>Bacillota</taxon>
        <taxon>Clostridia</taxon>
        <taxon>Eubacteriales</taxon>
        <taxon>Oscillospiraceae</taxon>
        <taxon>Lawsonibacter</taxon>
    </lineage>
</organism>
<feature type="domain" description="Phosphotyrosine protein phosphatase I" evidence="7">
    <location>
        <begin position="2"/>
        <end position="147"/>
    </location>
</feature>
<evidence type="ECO:0000256" key="1">
    <source>
        <dbReference type="ARBA" id="ARBA00011063"/>
    </source>
</evidence>
<sequence>MYSILFVCHGNICRSPMAEFVLKDMVEKRGLAGAFYIASAATSREEIGNGVHPGTRRKLAEFGISTAGKRAVQLTAADYDKYDLLLGMDGANLRNMRRILGGDPEGKVRLLLDFTNRPGEIADPWYTGNFDQTYIDVRDGCAALLTRLLGER</sequence>
<comment type="catalytic activity">
    <reaction evidence="5">
        <text>O-phospho-L-tyrosyl-[protein] + H2O = L-tyrosyl-[protein] + phosphate</text>
        <dbReference type="Rhea" id="RHEA:10684"/>
        <dbReference type="Rhea" id="RHEA-COMP:10136"/>
        <dbReference type="Rhea" id="RHEA-COMP:20101"/>
        <dbReference type="ChEBI" id="CHEBI:15377"/>
        <dbReference type="ChEBI" id="CHEBI:43474"/>
        <dbReference type="ChEBI" id="CHEBI:46858"/>
        <dbReference type="ChEBI" id="CHEBI:61978"/>
        <dbReference type="EC" id="3.1.3.48"/>
    </reaction>
</comment>
<comment type="caution">
    <text evidence="8">The sequence shown here is derived from an EMBL/GenBank/DDBJ whole genome shotgun (WGS) entry which is preliminary data.</text>
</comment>
<dbReference type="Gene3D" id="3.40.50.2300">
    <property type="match status" value="1"/>
</dbReference>
<keyword evidence="4" id="KW-0904">Protein phosphatase</keyword>
<gene>
    <name evidence="8" type="ORF">H8S62_06735</name>
</gene>
<dbReference type="InterPro" id="IPR050438">
    <property type="entry name" value="LMW_PTPase"/>
</dbReference>
<dbReference type="InterPro" id="IPR017867">
    <property type="entry name" value="Tyr_phospatase_low_mol_wt"/>
</dbReference>
<evidence type="ECO:0000259" key="7">
    <source>
        <dbReference type="SMART" id="SM00226"/>
    </source>
</evidence>
<keyword evidence="9" id="KW-1185">Reference proteome</keyword>
<dbReference type="RefSeq" id="WP_186918827.1">
    <property type="nucleotide sequence ID" value="NZ_JACOPQ010000004.1"/>
</dbReference>
<evidence type="ECO:0000313" key="9">
    <source>
        <dbReference type="Proteomes" id="UP000607645"/>
    </source>
</evidence>
<dbReference type="GO" id="GO:0004725">
    <property type="term" value="F:protein tyrosine phosphatase activity"/>
    <property type="evidence" value="ECO:0007669"/>
    <property type="project" value="UniProtKB-EC"/>
</dbReference>
<proteinExistence type="inferred from homology"/>
<feature type="active site" description="Nucleophile" evidence="6">
    <location>
        <position position="8"/>
    </location>
</feature>
<protein>
    <recommendedName>
        <fullName evidence="2">protein-tyrosine-phosphatase</fullName>
        <ecNumber evidence="2">3.1.3.48</ecNumber>
    </recommendedName>
</protein>
<evidence type="ECO:0000256" key="2">
    <source>
        <dbReference type="ARBA" id="ARBA00013064"/>
    </source>
</evidence>
<dbReference type="CDD" id="cd16343">
    <property type="entry name" value="LMWPTP"/>
    <property type="match status" value="1"/>
</dbReference>
<accession>A0A8J6JK23</accession>
<name>A0A8J6JK23_9FIRM</name>
<evidence type="ECO:0000256" key="5">
    <source>
        <dbReference type="ARBA" id="ARBA00051722"/>
    </source>
</evidence>
<reference evidence="8" key="1">
    <citation type="submission" date="2020-08" db="EMBL/GenBank/DDBJ databases">
        <title>Genome public.</title>
        <authorList>
            <person name="Liu C."/>
            <person name="Sun Q."/>
        </authorList>
    </citation>
    <scope>NUCLEOTIDE SEQUENCE</scope>
    <source>
        <strain evidence="8">NSJ-52</strain>
    </source>
</reference>
<dbReference type="EC" id="3.1.3.48" evidence="2"/>
<evidence type="ECO:0000256" key="3">
    <source>
        <dbReference type="ARBA" id="ARBA00022801"/>
    </source>
</evidence>
<dbReference type="PANTHER" id="PTHR11717">
    <property type="entry name" value="LOW MOLECULAR WEIGHT PROTEIN TYROSINE PHOSPHATASE"/>
    <property type="match status" value="1"/>
</dbReference>
<dbReference type="Proteomes" id="UP000607645">
    <property type="component" value="Unassembled WGS sequence"/>
</dbReference>
<comment type="similarity">
    <text evidence="1">Belongs to the low molecular weight phosphotyrosine protein phosphatase family.</text>
</comment>
<dbReference type="PANTHER" id="PTHR11717:SF7">
    <property type="entry name" value="LOW MOLECULAR WEIGHT PHOSPHOTYROSINE PROTEIN PHOSPHATASE"/>
    <property type="match status" value="1"/>
</dbReference>
<dbReference type="InterPro" id="IPR023485">
    <property type="entry name" value="Ptyr_pPase"/>
</dbReference>
<evidence type="ECO:0000313" key="8">
    <source>
        <dbReference type="EMBL" id="MBC5736704.1"/>
    </source>
</evidence>
<dbReference type="AlphaFoldDB" id="A0A8J6JK23"/>